<gene>
    <name evidence="1" type="ORF">PIBRA_LOCUS3561</name>
</gene>
<dbReference type="Proteomes" id="UP001152562">
    <property type="component" value="Unassembled WGS sequence"/>
</dbReference>
<dbReference type="AlphaFoldDB" id="A0A9P0T4C0"/>
<dbReference type="EMBL" id="CALOZG010000004">
    <property type="protein sequence ID" value="CAH4017450.1"/>
    <property type="molecule type" value="Genomic_DNA"/>
</dbReference>
<sequence>MNVSSRSQEINMSFDVGSDHGVYSSNELILIALPFSCEARALSSLPRLQGGCDQLGLRKAGGCGRGDYPQAEVRADR</sequence>
<keyword evidence="2" id="KW-1185">Reference proteome</keyword>
<evidence type="ECO:0000313" key="2">
    <source>
        <dbReference type="Proteomes" id="UP001152562"/>
    </source>
</evidence>
<name>A0A9P0T4C0_PIEBR</name>
<reference evidence="1" key="1">
    <citation type="submission" date="2022-05" db="EMBL/GenBank/DDBJ databases">
        <authorList>
            <person name="Okamura Y."/>
        </authorList>
    </citation>
    <scope>NUCLEOTIDE SEQUENCE</scope>
</reference>
<proteinExistence type="predicted"/>
<organism evidence="1 2">
    <name type="scientific">Pieris brassicae</name>
    <name type="common">White butterfly</name>
    <name type="synonym">Large white butterfly</name>
    <dbReference type="NCBI Taxonomy" id="7116"/>
    <lineage>
        <taxon>Eukaryota</taxon>
        <taxon>Metazoa</taxon>
        <taxon>Ecdysozoa</taxon>
        <taxon>Arthropoda</taxon>
        <taxon>Hexapoda</taxon>
        <taxon>Insecta</taxon>
        <taxon>Pterygota</taxon>
        <taxon>Neoptera</taxon>
        <taxon>Endopterygota</taxon>
        <taxon>Lepidoptera</taxon>
        <taxon>Glossata</taxon>
        <taxon>Ditrysia</taxon>
        <taxon>Papilionoidea</taxon>
        <taxon>Pieridae</taxon>
        <taxon>Pierinae</taxon>
        <taxon>Pieris</taxon>
    </lineage>
</organism>
<comment type="caution">
    <text evidence="1">The sequence shown here is derived from an EMBL/GenBank/DDBJ whole genome shotgun (WGS) entry which is preliminary data.</text>
</comment>
<accession>A0A9P0T4C0</accession>
<protein>
    <submittedName>
        <fullName evidence="1">Uncharacterized protein</fullName>
    </submittedName>
</protein>
<evidence type="ECO:0000313" key="1">
    <source>
        <dbReference type="EMBL" id="CAH4017450.1"/>
    </source>
</evidence>